<dbReference type="RefSeq" id="WP_094787608.1">
    <property type="nucleotide sequence ID" value="NZ_JAEVHG010000017.1"/>
</dbReference>
<gene>
    <name evidence="1" type="ORF">B9G39_13970</name>
</gene>
<accession>A0A4P9VM44</accession>
<evidence type="ECO:0000313" key="2">
    <source>
        <dbReference type="Proteomes" id="UP000257039"/>
    </source>
</evidence>
<reference evidence="1 2" key="1">
    <citation type="submission" date="2017-04" db="EMBL/GenBank/DDBJ databases">
        <title>Draft genome sequence of Zooshikella ganghwensis VG4 isolated from Red Sea sediments.</title>
        <authorList>
            <person name="Rehman Z."/>
            <person name="Alam I."/>
            <person name="Kamau A."/>
            <person name="Bajic V."/>
            <person name="Leiknes T."/>
        </authorList>
    </citation>
    <scope>NUCLEOTIDE SEQUENCE [LARGE SCALE GENOMIC DNA]</scope>
    <source>
        <strain evidence="1 2">VG4</strain>
    </source>
</reference>
<organism evidence="1 2">
    <name type="scientific">Zooshikella ganghwensis</name>
    <dbReference type="NCBI Taxonomy" id="202772"/>
    <lineage>
        <taxon>Bacteria</taxon>
        <taxon>Pseudomonadati</taxon>
        <taxon>Pseudomonadota</taxon>
        <taxon>Gammaproteobacteria</taxon>
        <taxon>Oceanospirillales</taxon>
        <taxon>Zooshikellaceae</taxon>
        <taxon>Zooshikella</taxon>
    </lineage>
</organism>
<evidence type="ECO:0000313" key="1">
    <source>
        <dbReference type="EMBL" id="RDH44455.1"/>
    </source>
</evidence>
<comment type="caution">
    <text evidence="1">The sequence shown here is derived from an EMBL/GenBank/DDBJ whole genome shotgun (WGS) entry which is preliminary data.</text>
</comment>
<sequence length="129" mass="14566">MKNSTQINFISGHLDLTKTEFDVHYRPRIDQALACNEAFVIGDARGADTLAQQYLLGKTTAVTIYHMFTSPRNNVGFKTIGGFQSDSERDKHMTLASTHDIAWVRLGRENSGTQKNLNRRKKRVADNKP</sequence>
<proteinExistence type="predicted"/>
<dbReference type="AlphaFoldDB" id="A0A4P9VM44"/>
<keyword evidence="2" id="KW-1185">Reference proteome</keyword>
<name>A0A4P9VM44_9GAMM</name>
<dbReference type="Proteomes" id="UP000257039">
    <property type="component" value="Unassembled WGS sequence"/>
</dbReference>
<protein>
    <submittedName>
        <fullName evidence="1">Uncharacterized protein</fullName>
    </submittedName>
</protein>
<dbReference type="EMBL" id="NDXW01000001">
    <property type="protein sequence ID" value="RDH44455.1"/>
    <property type="molecule type" value="Genomic_DNA"/>
</dbReference>